<keyword evidence="3 9" id="KW-0689">Ribosomal protein</keyword>
<evidence type="ECO:0000256" key="10">
    <source>
        <dbReference type="RuleBase" id="RU003823"/>
    </source>
</evidence>
<evidence type="ECO:0000313" key="12">
    <source>
        <dbReference type="EMBL" id="KAG8196686.1"/>
    </source>
</evidence>
<dbReference type="GO" id="GO:0003723">
    <property type="term" value="F:RNA binding"/>
    <property type="evidence" value="ECO:0007669"/>
    <property type="project" value="InterPro"/>
</dbReference>
<reference evidence="12 13" key="1">
    <citation type="journal article" date="2022" name="Nat. Ecol. Evol.">
        <title>A masculinizing supergene underlies an exaggerated male reproductive morph in a spider.</title>
        <authorList>
            <person name="Hendrickx F."/>
            <person name="De Corte Z."/>
            <person name="Sonet G."/>
            <person name="Van Belleghem S.M."/>
            <person name="Kostlbacher S."/>
            <person name="Vangestel C."/>
        </authorList>
    </citation>
    <scope>NUCLEOTIDE SEQUENCE [LARGE SCALE GENOMIC DNA]</scope>
    <source>
        <strain evidence="12">W744_W776</strain>
    </source>
</reference>
<dbReference type="GO" id="GO:0005763">
    <property type="term" value="C:mitochondrial small ribosomal subunit"/>
    <property type="evidence" value="ECO:0007669"/>
    <property type="project" value="UniProtKB-ARBA"/>
</dbReference>
<protein>
    <recommendedName>
        <fullName evidence="6">Small ribosomal subunit protein uS5m</fullName>
    </recommendedName>
    <alternativeName>
        <fullName evidence="7">28S ribosomal protein S5, mitochondrial</fullName>
    </alternativeName>
</protein>
<dbReference type="GO" id="GO:0006412">
    <property type="term" value="P:translation"/>
    <property type="evidence" value="ECO:0007669"/>
    <property type="project" value="InterPro"/>
</dbReference>
<dbReference type="Gene3D" id="3.30.160.20">
    <property type="match status" value="1"/>
</dbReference>
<dbReference type="InterPro" id="IPR014721">
    <property type="entry name" value="Ribsml_uS5_D2-typ_fold_subgr"/>
</dbReference>
<evidence type="ECO:0000256" key="5">
    <source>
        <dbReference type="ARBA" id="ARBA00023274"/>
    </source>
</evidence>
<dbReference type="Pfam" id="PF21251">
    <property type="entry name" value="Ribosomal_uS5m_N"/>
    <property type="match status" value="1"/>
</dbReference>
<dbReference type="Pfam" id="PF00333">
    <property type="entry name" value="Ribosomal_S5"/>
    <property type="match status" value="1"/>
</dbReference>
<dbReference type="PANTHER" id="PTHR48277:SF1">
    <property type="entry name" value="MITOCHONDRIAL RIBOSOMAL PROTEIN S5"/>
    <property type="match status" value="1"/>
</dbReference>
<evidence type="ECO:0000256" key="3">
    <source>
        <dbReference type="ARBA" id="ARBA00022980"/>
    </source>
</evidence>
<dbReference type="Gene3D" id="3.30.230.10">
    <property type="match status" value="1"/>
</dbReference>
<keyword evidence="4" id="KW-0496">Mitochondrion</keyword>
<dbReference type="InterPro" id="IPR000851">
    <property type="entry name" value="Ribosomal_uS5"/>
</dbReference>
<comment type="caution">
    <text evidence="12">The sequence shown here is derived from an EMBL/GenBank/DDBJ whole genome shotgun (WGS) entry which is preliminary data.</text>
</comment>
<evidence type="ECO:0000256" key="1">
    <source>
        <dbReference type="ARBA" id="ARBA00004173"/>
    </source>
</evidence>
<comment type="subcellular location">
    <subcellularLocation>
        <location evidence="1">Mitochondrion</location>
    </subcellularLocation>
</comment>
<accession>A0AAV6VKK1</accession>
<dbReference type="FunFam" id="3.30.160.20:FF:000022">
    <property type="entry name" value="28S ribosomal protein S5, mitochondrial"/>
    <property type="match status" value="1"/>
</dbReference>
<dbReference type="AlphaFoldDB" id="A0AAV6VKK1"/>
<sequence>MLACRSVALNLYNKINFTAYIRSLNLPANDSALKSVYLPTLSTWRSSHAFLSRLKAEQLWKGVTSVSSAGRKKGRGRGAGRKLARDLNRGQVIGFGKTNMLWPGLNAPVIQGREVVRQQELPPDENREKRLFELRDKMASKKFNKIHPLERGWSGTKLHGRSLGPPEPVGEETFEGFDSRVLQFKPVMHMTGDRGRVRRMSAIVVVGNKKGLAGFGVAKSVNPMSAAKTARNRAAKLLRYIELDGSTVRHDFYCEFGAVKVFVEKRPEGFGLTAHRLIRAICEVLGIKDLYAKVEGPTDNYLNLTRAFFIGLMTQKSLQQIAEEKGLHIVRMSEDQDNFPVVVASPTKCRTEAEIGENEQVDFHLHLHGGRVVEPRKKYQPFYINFPTFIKEMEIRQFQRNQKGVVIDLLAKYGAITSHLQLKEGKKK</sequence>
<evidence type="ECO:0000256" key="6">
    <source>
        <dbReference type="ARBA" id="ARBA00039335"/>
    </source>
</evidence>
<dbReference type="Proteomes" id="UP000827092">
    <property type="component" value="Unassembled WGS sequence"/>
</dbReference>
<evidence type="ECO:0000256" key="2">
    <source>
        <dbReference type="ARBA" id="ARBA00008945"/>
    </source>
</evidence>
<comment type="subunit">
    <text evidence="8">Component of the mitochondrial ribosome small subunit (28S) which comprises a 12S rRNA and about 30 distinct proteins.</text>
</comment>
<evidence type="ECO:0000256" key="4">
    <source>
        <dbReference type="ARBA" id="ARBA00023128"/>
    </source>
</evidence>
<name>A0AAV6VKK1_9ARAC</name>
<dbReference type="GO" id="GO:0005743">
    <property type="term" value="C:mitochondrial inner membrane"/>
    <property type="evidence" value="ECO:0007669"/>
    <property type="project" value="UniProtKB-ARBA"/>
</dbReference>
<feature type="domain" description="S5 DRBM" evidence="11">
    <location>
        <begin position="177"/>
        <end position="241"/>
    </location>
</feature>
<dbReference type="InterPro" id="IPR005324">
    <property type="entry name" value="Ribosomal_uS5_C"/>
</dbReference>
<evidence type="ECO:0000256" key="9">
    <source>
        <dbReference type="PROSITE-ProRule" id="PRU00268"/>
    </source>
</evidence>
<dbReference type="InterPro" id="IPR020568">
    <property type="entry name" value="Ribosomal_Su5_D2-typ_SF"/>
</dbReference>
<evidence type="ECO:0000256" key="8">
    <source>
        <dbReference type="ARBA" id="ARBA00062683"/>
    </source>
</evidence>
<evidence type="ECO:0000256" key="7">
    <source>
        <dbReference type="ARBA" id="ARBA00041606"/>
    </source>
</evidence>
<organism evidence="12 13">
    <name type="scientific">Oedothorax gibbosus</name>
    <dbReference type="NCBI Taxonomy" id="931172"/>
    <lineage>
        <taxon>Eukaryota</taxon>
        <taxon>Metazoa</taxon>
        <taxon>Ecdysozoa</taxon>
        <taxon>Arthropoda</taxon>
        <taxon>Chelicerata</taxon>
        <taxon>Arachnida</taxon>
        <taxon>Araneae</taxon>
        <taxon>Araneomorphae</taxon>
        <taxon>Entelegynae</taxon>
        <taxon>Araneoidea</taxon>
        <taxon>Linyphiidae</taxon>
        <taxon>Erigoninae</taxon>
        <taxon>Oedothorax</taxon>
    </lineage>
</organism>
<dbReference type="SUPFAM" id="SSF54768">
    <property type="entry name" value="dsRNA-binding domain-like"/>
    <property type="match status" value="1"/>
</dbReference>
<dbReference type="PROSITE" id="PS50881">
    <property type="entry name" value="S5_DSRBD"/>
    <property type="match status" value="1"/>
</dbReference>
<keyword evidence="13" id="KW-1185">Reference proteome</keyword>
<evidence type="ECO:0000259" key="11">
    <source>
        <dbReference type="PROSITE" id="PS50881"/>
    </source>
</evidence>
<gene>
    <name evidence="12" type="ORF">JTE90_023198</name>
</gene>
<dbReference type="GO" id="GO:0003735">
    <property type="term" value="F:structural constituent of ribosome"/>
    <property type="evidence" value="ECO:0007669"/>
    <property type="project" value="UniProtKB-UniRule"/>
</dbReference>
<dbReference type="SUPFAM" id="SSF54211">
    <property type="entry name" value="Ribosomal protein S5 domain 2-like"/>
    <property type="match status" value="1"/>
</dbReference>
<dbReference type="InterPro" id="IPR048584">
    <property type="entry name" value="Ribosomal_uS5m_N"/>
</dbReference>
<proteinExistence type="inferred from homology"/>
<dbReference type="FunFam" id="3.30.230.10:FF:000002">
    <property type="entry name" value="30S ribosomal protein S5"/>
    <property type="match status" value="1"/>
</dbReference>
<dbReference type="InterPro" id="IPR013810">
    <property type="entry name" value="Ribosomal_uS5_N"/>
</dbReference>
<comment type="similarity">
    <text evidence="2 10">Belongs to the universal ribosomal protein uS5 family.</text>
</comment>
<dbReference type="PANTHER" id="PTHR48277">
    <property type="entry name" value="MITOCHONDRIAL RIBOSOMAL PROTEIN S5"/>
    <property type="match status" value="1"/>
</dbReference>
<evidence type="ECO:0000313" key="13">
    <source>
        <dbReference type="Proteomes" id="UP000827092"/>
    </source>
</evidence>
<dbReference type="EMBL" id="JAFNEN010000065">
    <property type="protein sequence ID" value="KAG8196686.1"/>
    <property type="molecule type" value="Genomic_DNA"/>
</dbReference>
<dbReference type="Pfam" id="PF03719">
    <property type="entry name" value="Ribosomal_S5_C"/>
    <property type="match status" value="1"/>
</dbReference>
<keyword evidence="5 9" id="KW-0687">Ribonucleoprotein</keyword>